<feature type="domain" description="FAD dependent oxidoreductase" evidence="1">
    <location>
        <begin position="50"/>
        <end position="410"/>
    </location>
</feature>
<dbReference type="GO" id="GO:0005737">
    <property type="term" value="C:cytoplasm"/>
    <property type="evidence" value="ECO:0007669"/>
    <property type="project" value="TreeGrafter"/>
</dbReference>
<dbReference type="PANTHER" id="PTHR13847:SF281">
    <property type="entry name" value="FAD DEPENDENT OXIDOREDUCTASE DOMAIN-CONTAINING PROTEIN"/>
    <property type="match status" value="1"/>
</dbReference>
<dbReference type="EMBL" id="QHLZ01000006">
    <property type="protein sequence ID" value="PXA65106.1"/>
    <property type="molecule type" value="Genomic_DNA"/>
</dbReference>
<dbReference type="InterPro" id="IPR006076">
    <property type="entry name" value="FAD-dep_OxRdtase"/>
</dbReference>
<dbReference type="SUPFAM" id="SSF51905">
    <property type="entry name" value="FAD/NAD(P)-binding domain"/>
    <property type="match status" value="1"/>
</dbReference>
<dbReference type="Proteomes" id="UP000246303">
    <property type="component" value="Unassembled WGS sequence"/>
</dbReference>
<dbReference type="AlphaFoldDB" id="A0A2V3DS84"/>
<dbReference type="Gene3D" id="3.50.50.60">
    <property type="entry name" value="FAD/NAD(P)-binding domain"/>
    <property type="match status" value="1"/>
</dbReference>
<evidence type="ECO:0000259" key="1">
    <source>
        <dbReference type="Pfam" id="PF01266"/>
    </source>
</evidence>
<protein>
    <submittedName>
        <fullName evidence="2">FAD-dependent oxidoreductase</fullName>
    </submittedName>
</protein>
<keyword evidence="3" id="KW-1185">Reference proteome</keyword>
<evidence type="ECO:0000313" key="3">
    <source>
        <dbReference type="Proteomes" id="UP000246303"/>
    </source>
</evidence>
<dbReference type="PANTHER" id="PTHR13847">
    <property type="entry name" value="SARCOSINE DEHYDROGENASE-RELATED"/>
    <property type="match status" value="1"/>
</dbReference>
<accession>A0A2V3DS84</accession>
<proteinExistence type="predicted"/>
<dbReference type="RefSeq" id="WP_110106282.1">
    <property type="nucleotide sequence ID" value="NZ_JACBZZ010000001.1"/>
</dbReference>
<evidence type="ECO:0000313" key="2">
    <source>
        <dbReference type="EMBL" id="PXA65106.1"/>
    </source>
</evidence>
<dbReference type="Gene3D" id="3.30.9.10">
    <property type="entry name" value="D-Amino Acid Oxidase, subunit A, domain 2"/>
    <property type="match status" value="1"/>
</dbReference>
<comment type="caution">
    <text evidence="2">The sequence shown here is derived from an EMBL/GenBank/DDBJ whole genome shotgun (WGS) entry which is preliminary data.</text>
</comment>
<gene>
    <name evidence="2" type="ORF">CVS29_10440</name>
</gene>
<dbReference type="OrthoDB" id="9805852at2"/>
<dbReference type="Pfam" id="PF01266">
    <property type="entry name" value="DAO"/>
    <property type="match status" value="1"/>
</dbReference>
<dbReference type="InterPro" id="IPR036188">
    <property type="entry name" value="FAD/NAD-bd_sf"/>
</dbReference>
<reference evidence="2 3" key="1">
    <citation type="submission" date="2018-05" db="EMBL/GenBank/DDBJ databases">
        <title>Genetic diversity of glacier-inhabiting Cryobacterium bacteria in China and description of Cryobacterium mengkeensis sp. nov. and Arthrobacter glacialis sp. nov.</title>
        <authorList>
            <person name="Liu Q."/>
            <person name="Xin Y.-H."/>
        </authorList>
    </citation>
    <scope>NUCLEOTIDE SEQUENCE [LARGE SCALE GENOMIC DNA]</scope>
    <source>
        <strain evidence="2 3">GP3</strain>
    </source>
</reference>
<organism evidence="2 3">
    <name type="scientific">Arthrobacter psychrochitiniphilus</name>
    <dbReference type="NCBI Taxonomy" id="291045"/>
    <lineage>
        <taxon>Bacteria</taxon>
        <taxon>Bacillati</taxon>
        <taxon>Actinomycetota</taxon>
        <taxon>Actinomycetes</taxon>
        <taxon>Micrococcales</taxon>
        <taxon>Micrococcaceae</taxon>
        <taxon>Arthrobacter</taxon>
    </lineage>
</organism>
<name>A0A2V3DS84_9MICC</name>
<sequence>MHTTVFERKFPSSAVVEASLSGTVPRPFWIDDLGPDVIRYPRLEGKLQADLVIVGGGYTGLWTALRAKERNPSLDVVVVEAQRLGWAASGRNGGFCEASLTHGYENGKNRWPKELEQLERLGMENLDGIAETVERYSMDCEFERTGQLNVAVEPHQVPWLEGDEEGGEFFDQDGVRSLVNSPTYLAGRWFKDDTAMVHPAKLVAELARVVSELGVRIFEQSPITSLEDQAHGVRVESVSGGVTSSVTGKQVALGTNVFPSLLKRNSLMTVPVYDYALMTEPLSAEQLASIGWKNRHGIGDMANQFHYYRLSKDNRILFGGYDAVYYPGRKVKEEYELREESFAKLASHFFTTFPQLEGLKFSHKWGGGIDSSTQFCAFFGTARKGRVAYAAGFTGLGVGATRFAADVMLDLLAGKDTERTRLEMVSKRPLPFPPEPLASIGINLTRWSMDRADHNEGKRNVILKTLDAVGLGFDS</sequence>